<accession>A0A315XW49</accession>
<evidence type="ECO:0000313" key="3">
    <source>
        <dbReference type="Proteomes" id="UP000245720"/>
    </source>
</evidence>
<evidence type="ECO:0008006" key="4">
    <source>
        <dbReference type="Google" id="ProtNLM"/>
    </source>
</evidence>
<sequence>MNNEKMISKLKVISRISVVGVIAYIALMAYRYLPDVVNGFMDGWNSYDGGEAAADEMPVWKILTAVPCGIAFAATLIIIIVAGLQLLFSLSKGNSPFNEKVSKSIKNLGVSCIVFEIVRTFLMFVTLDTVHIGMLWLAGLVLCAFSLVFRYGTILQKESDETL</sequence>
<protein>
    <recommendedName>
        <fullName evidence="4">DUF2975 domain-containing protein</fullName>
    </recommendedName>
</protein>
<dbReference type="EMBL" id="QGDI01000009">
    <property type="protein sequence ID" value="PWJ11499.1"/>
    <property type="molecule type" value="Genomic_DNA"/>
</dbReference>
<dbReference type="Proteomes" id="UP000245720">
    <property type="component" value="Unassembled WGS sequence"/>
</dbReference>
<dbReference type="AlphaFoldDB" id="A0A315XW49"/>
<organism evidence="2 3">
    <name type="scientific">Ruminococcus flavefaciens</name>
    <dbReference type="NCBI Taxonomy" id="1265"/>
    <lineage>
        <taxon>Bacteria</taxon>
        <taxon>Bacillati</taxon>
        <taxon>Bacillota</taxon>
        <taxon>Clostridia</taxon>
        <taxon>Eubacteriales</taxon>
        <taxon>Oscillospiraceae</taxon>
        <taxon>Ruminococcus</taxon>
    </lineage>
</organism>
<gene>
    <name evidence="2" type="ORF">IE37_02262</name>
</gene>
<feature type="transmembrane region" description="Helical" evidence="1">
    <location>
        <begin position="62"/>
        <end position="88"/>
    </location>
</feature>
<dbReference type="OrthoDB" id="1828204at2"/>
<evidence type="ECO:0000256" key="1">
    <source>
        <dbReference type="SAM" id="Phobius"/>
    </source>
</evidence>
<dbReference type="RefSeq" id="WP_109727013.1">
    <property type="nucleotide sequence ID" value="NZ_CACYST010000102.1"/>
</dbReference>
<comment type="caution">
    <text evidence="2">The sequence shown here is derived from an EMBL/GenBank/DDBJ whole genome shotgun (WGS) entry which is preliminary data.</text>
</comment>
<evidence type="ECO:0000313" key="2">
    <source>
        <dbReference type="EMBL" id="PWJ11499.1"/>
    </source>
</evidence>
<reference evidence="2 3" key="1">
    <citation type="submission" date="2018-05" db="EMBL/GenBank/DDBJ databases">
        <title>The Hungate 1000. A catalogue of reference genomes from the rumen microbiome.</title>
        <authorList>
            <person name="Kelly W."/>
        </authorList>
    </citation>
    <scope>NUCLEOTIDE SEQUENCE [LARGE SCALE GENOMIC DNA]</scope>
    <source>
        <strain evidence="2 3">SAb67</strain>
    </source>
</reference>
<feature type="transmembrane region" description="Helical" evidence="1">
    <location>
        <begin position="12"/>
        <end position="33"/>
    </location>
</feature>
<keyword evidence="1" id="KW-1133">Transmembrane helix</keyword>
<name>A0A315XW49_RUMFL</name>
<feature type="transmembrane region" description="Helical" evidence="1">
    <location>
        <begin position="108"/>
        <end position="127"/>
    </location>
</feature>
<keyword evidence="1" id="KW-0472">Membrane</keyword>
<keyword evidence="1" id="KW-0812">Transmembrane</keyword>
<proteinExistence type="predicted"/>
<feature type="transmembrane region" description="Helical" evidence="1">
    <location>
        <begin position="133"/>
        <end position="152"/>
    </location>
</feature>